<keyword evidence="2" id="KW-0645">Protease</keyword>
<organism evidence="6 7">
    <name type="scientific">Acidimangrovimonas pyrenivorans</name>
    <dbReference type="NCBI Taxonomy" id="2030798"/>
    <lineage>
        <taxon>Bacteria</taxon>
        <taxon>Pseudomonadati</taxon>
        <taxon>Pseudomonadota</taxon>
        <taxon>Alphaproteobacteria</taxon>
        <taxon>Rhodobacterales</taxon>
        <taxon>Paracoccaceae</taxon>
        <taxon>Acidimangrovimonas</taxon>
    </lineage>
</organism>
<dbReference type="SUPFAM" id="SSF54001">
    <property type="entry name" value="Cysteine proteinases"/>
    <property type="match status" value="1"/>
</dbReference>
<reference evidence="7" key="1">
    <citation type="journal article" date="2019" name="Int. J. Syst. Evol. Microbiol.">
        <title>The Global Catalogue of Microorganisms (GCM) 10K type strain sequencing project: providing services to taxonomists for standard genome sequencing and annotation.</title>
        <authorList>
            <consortium name="The Broad Institute Genomics Platform"/>
            <consortium name="The Broad Institute Genome Sequencing Center for Infectious Disease"/>
            <person name="Wu L."/>
            <person name="Ma J."/>
        </authorList>
    </citation>
    <scope>NUCLEOTIDE SEQUENCE [LARGE SCALE GENOMIC DNA]</scope>
    <source>
        <strain evidence="7">KCTC 62192</strain>
    </source>
</reference>
<dbReference type="InterPro" id="IPR038765">
    <property type="entry name" value="Papain-like_cys_pep_sf"/>
</dbReference>
<protein>
    <submittedName>
        <fullName evidence="6">NlpC/P60 family protein</fullName>
    </submittedName>
</protein>
<evidence type="ECO:0000256" key="1">
    <source>
        <dbReference type="ARBA" id="ARBA00007074"/>
    </source>
</evidence>
<evidence type="ECO:0000313" key="7">
    <source>
        <dbReference type="Proteomes" id="UP001595443"/>
    </source>
</evidence>
<accession>A0ABV7ADA2</accession>
<dbReference type="Gene3D" id="3.90.1720.10">
    <property type="entry name" value="endopeptidase domain like (from Nostoc punctiforme)"/>
    <property type="match status" value="1"/>
</dbReference>
<dbReference type="InterPro" id="IPR051794">
    <property type="entry name" value="PG_Endopeptidase_C40"/>
</dbReference>
<keyword evidence="4" id="KW-0788">Thiol protease</keyword>
<sequence>MDRRLTPANGRVAHESLRGQVEAERYVRGHWQRVTVPVADILSRPHGPRDRQLLFGERVLVLDAVDGHAYLRAERDGYVGYVATGALGPDGHASHWLHAPASHLYPAPDIKQRELAPLSLGSRLTIVAEHGKFAETDSGGFVYAPHISPLSARATDPVRVAESFLGTPYLWGGDTRQGIDCSGLVQAAFLACGIPCPADSDLQEEDFGRPLDAGEELRRGDLLFWKGHVALVAGPDRILHANGHDMAVAFEGLQAAIDRIAAQGEGPVTARKRVLAAAP</sequence>
<dbReference type="InterPro" id="IPR041382">
    <property type="entry name" value="SH3_16"/>
</dbReference>
<keyword evidence="7" id="KW-1185">Reference proteome</keyword>
<dbReference type="PANTHER" id="PTHR47359:SF3">
    <property type="entry name" value="NLP_P60 DOMAIN-CONTAINING PROTEIN-RELATED"/>
    <property type="match status" value="1"/>
</dbReference>
<dbReference type="PANTHER" id="PTHR47359">
    <property type="entry name" value="PEPTIDOGLYCAN DL-ENDOPEPTIDASE CWLO"/>
    <property type="match status" value="1"/>
</dbReference>
<evidence type="ECO:0000256" key="4">
    <source>
        <dbReference type="ARBA" id="ARBA00022807"/>
    </source>
</evidence>
<dbReference type="Pfam" id="PF00877">
    <property type="entry name" value="NLPC_P60"/>
    <property type="match status" value="1"/>
</dbReference>
<dbReference type="InterPro" id="IPR000064">
    <property type="entry name" value="NLP_P60_dom"/>
</dbReference>
<evidence type="ECO:0000256" key="3">
    <source>
        <dbReference type="ARBA" id="ARBA00022801"/>
    </source>
</evidence>
<dbReference type="EMBL" id="JBHRSK010000003">
    <property type="protein sequence ID" value="MFC2966910.1"/>
    <property type="molecule type" value="Genomic_DNA"/>
</dbReference>
<comment type="caution">
    <text evidence="6">The sequence shown here is derived from an EMBL/GenBank/DDBJ whole genome shotgun (WGS) entry which is preliminary data.</text>
</comment>
<dbReference type="RefSeq" id="WP_377831541.1">
    <property type="nucleotide sequence ID" value="NZ_JBHRSK010000003.1"/>
</dbReference>
<proteinExistence type="inferred from homology"/>
<dbReference type="Pfam" id="PF18348">
    <property type="entry name" value="SH3_16"/>
    <property type="match status" value="1"/>
</dbReference>
<evidence type="ECO:0000259" key="5">
    <source>
        <dbReference type="PROSITE" id="PS51935"/>
    </source>
</evidence>
<evidence type="ECO:0000256" key="2">
    <source>
        <dbReference type="ARBA" id="ARBA00022670"/>
    </source>
</evidence>
<feature type="domain" description="NlpC/P60" evidence="5">
    <location>
        <begin position="151"/>
        <end position="275"/>
    </location>
</feature>
<dbReference type="Proteomes" id="UP001595443">
    <property type="component" value="Unassembled WGS sequence"/>
</dbReference>
<dbReference type="PROSITE" id="PS51935">
    <property type="entry name" value="NLPC_P60"/>
    <property type="match status" value="1"/>
</dbReference>
<evidence type="ECO:0000313" key="6">
    <source>
        <dbReference type="EMBL" id="MFC2966910.1"/>
    </source>
</evidence>
<gene>
    <name evidence="6" type="ORF">ACFOES_02285</name>
</gene>
<keyword evidence="3" id="KW-0378">Hydrolase</keyword>
<comment type="similarity">
    <text evidence="1">Belongs to the peptidase C40 family.</text>
</comment>
<name>A0ABV7ADA2_9RHOB</name>